<evidence type="ECO:0000256" key="1">
    <source>
        <dbReference type="SAM" id="MobiDB-lite"/>
    </source>
</evidence>
<proteinExistence type="predicted"/>
<accession>A0A7S0F7D1</accession>
<gene>
    <name evidence="2" type="ORF">CAUS1442_LOCUS15243</name>
</gene>
<reference evidence="2" key="1">
    <citation type="submission" date="2021-01" db="EMBL/GenBank/DDBJ databases">
        <authorList>
            <person name="Corre E."/>
            <person name="Pelletier E."/>
            <person name="Niang G."/>
            <person name="Scheremetjew M."/>
            <person name="Finn R."/>
            <person name="Kale V."/>
            <person name="Holt S."/>
            <person name="Cochrane G."/>
            <person name="Meng A."/>
            <person name="Brown T."/>
            <person name="Cohen L."/>
        </authorList>
    </citation>
    <scope>NUCLEOTIDE SEQUENCE</scope>
    <source>
        <strain evidence="2">CCMP3328</strain>
    </source>
</reference>
<organism evidence="2">
    <name type="scientific">Craspedostauros australis</name>
    <dbReference type="NCBI Taxonomy" id="1486917"/>
    <lineage>
        <taxon>Eukaryota</taxon>
        <taxon>Sar</taxon>
        <taxon>Stramenopiles</taxon>
        <taxon>Ochrophyta</taxon>
        <taxon>Bacillariophyta</taxon>
        <taxon>Bacillariophyceae</taxon>
        <taxon>Bacillariophycidae</taxon>
        <taxon>Naviculales</taxon>
        <taxon>Naviculaceae</taxon>
        <taxon>Craspedostauros</taxon>
    </lineage>
</organism>
<dbReference type="EMBL" id="HBEF01024609">
    <property type="protein sequence ID" value="CAD8343108.1"/>
    <property type="molecule type" value="Transcribed_RNA"/>
</dbReference>
<feature type="region of interest" description="Disordered" evidence="1">
    <location>
        <begin position="56"/>
        <end position="93"/>
    </location>
</feature>
<evidence type="ECO:0000313" key="2">
    <source>
        <dbReference type="EMBL" id="CAD8343108.1"/>
    </source>
</evidence>
<protein>
    <submittedName>
        <fullName evidence="2">Uncharacterized protein</fullName>
    </submittedName>
</protein>
<name>A0A7S0F7D1_9STRA</name>
<sequence>MRSNRVKRWHIEYSSHSVSTLCINTLLVLDDTVFIDYTHTVSNMADYQQSFQDFMLGRSSAPGSPPAVSTSLPSPSSSANRQQQQRKRNQKQTGSVFKAFVGRLEEWTQLDDQMFDILQSIHNLRTRLAWEQQQLKQLRVQNLMSTAAQQLPAEAVAGTRTNETPPCHGFLQANAMAVMSSTPQRPTTNDISPTALTEDDVSMAYNADLRRHERMITLLRSQMGSLSQIQDAMGRRLDEWMSFEMESAAFMDDGSHGNIEAPPGSAANYRLRLSHCERIFAHTSKELFRKQILAQRLFDSYDGLQDESNGCKDGVVDGGAVGSGVRYINSIDPHGGGIDDESGPHMSSRRTAKECVVAWQSKQRSNGWSIVEEILKC</sequence>
<dbReference type="AlphaFoldDB" id="A0A7S0F7D1"/>
<feature type="compositionally biased region" description="Low complexity" evidence="1">
    <location>
        <begin position="66"/>
        <end position="83"/>
    </location>
</feature>